<dbReference type="GO" id="GO:0009252">
    <property type="term" value="P:peptidoglycan biosynthetic process"/>
    <property type="evidence" value="ECO:0007669"/>
    <property type="project" value="UniProtKB-UniRule"/>
</dbReference>
<dbReference type="RefSeq" id="WP_091473588.1">
    <property type="nucleotide sequence ID" value="NZ_FOIT01000001.1"/>
</dbReference>
<evidence type="ECO:0000256" key="6">
    <source>
        <dbReference type="ARBA" id="ARBA00023316"/>
    </source>
</evidence>
<accession>A0A662Z1A2</accession>
<evidence type="ECO:0000256" key="2">
    <source>
        <dbReference type="ARBA" id="ARBA00022692"/>
    </source>
</evidence>
<evidence type="ECO:0000313" key="8">
    <source>
        <dbReference type="EMBL" id="SEV85501.1"/>
    </source>
</evidence>
<keyword evidence="2 7" id="KW-0812">Transmembrane</keyword>
<keyword evidence="5 7" id="KW-0456">Lyase</keyword>
<dbReference type="PANTHER" id="PTHR30518">
    <property type="entry name" value="ENDOLYTIC MUREIN TRANSGLYCOSYLASE"/>
    <property type="match status" value="1"/>
</dbReference>
<comment type="subcellular location">
    <subcellularLocation>
        <location evidence="7">Cell membrane</location>
        <topology evidence="7">Single-pass membrane protein</topology>
    </subcellularLocation>
</comment>
<dbReference type="Gene3D" id="3.30.160.60">
    <property type="entry name" value="Classic Zinc Finger"/>
    <property type="match status" value="1"/>
</dbReference>
<comment type="catalytic activity">
    <reaction evidence="7">
        <text>a peptidoglycan chain = a peptidoglycan chain with N-acetyl-1,6-anhydromuramyl-[peptide] at the reducing end + a peptidoglycan chain with N-acetylglucosamine at the non-reducing end.</text>
        <dbReference type="EC" id="4.2.2.29"/>
    </reaction>
</comment>
<dbReference type="NCBIfam" id="TIGR00247">
    <property type="entry name" value="endolytic transglycosylase MltG"/>
    <property type="match status" value="1"/>
</dbReference>
<proteinExistence type="inferred from homology"/>
<keyword evidence="4 7" id="KW-0472">Membrane</keyword>
<dbReference type="Proteomes" id="UP000243605">
    <property type="component" value="Unassembled WGS sequence"/>
</dbReference>
<dbReference type="Gene3D" id="3.30.1490.480">
    <property type="entry name" value="Endolytic murein transglycosylase"/>
    <property type="match status" value="1"/>
</dbReference>
<comment type="similarity">
    <text evidence="7">Belongs to the transglycosylase MltG family.</text>
</comment>
<dbReference type="EC" id="4.2.2.29" evidence="7"/>
<reference evidence="8 9" key="1">
    <citation type="submission" date="2016-10" db="EMBL/GenBank/DDBJ databases">
        <authorList>
            <person name="Varghese N."/>
            <person name="Submissions S."/>
        </authorList>
    </citation>
    <scope>NUCLEOTIDE SEQUENCE [LARGE SCALE GENOMIC DNA]</scope>
    <source>
        <strain evidence="8 9">IBRC-M10081</strain>
    </source>
</reference>
<evidence type="ECO:0000256" key="5">
    <source>
        <dbReference type="ARBA" id="ARBA00023239"/>
    </source>
</evidence>
<name>A0A662Z1A2_9STAP</name>
<keyword evidence="1 7" id="KW-1003">Cell membrane</keyword>
<dbReference type="CDD" id="cd08010">
    <property type="entry name" value="MltG_like"/>
    <property type="match status" value="1"/>
</dbReference>
<evidence type="ECO:0000256" key="3">
    <source>
        <dbReference type="ARBA" id="ARBA00022989"/>
    </source>
</evidence>
<dbReference type="Pfam" id="PF02618">
    <property type="entry name" value="YceG"/>
    <property type="match status" value="1"/>
</dbReference>
<dbReference type="HAMAP" id="MF_02065">
    <property type="entry name" value="MltG"/>
    <property type="match status" value="1"/>
</dbReference>
<keyword evidence="3 7" id="KW-1133">Transmembrane helix</keyword>
<evidence type="ECO:0000256" key="4">
    <source>
        <dbReference type="ARBA" id="ARBA00023136"/>
    </source>
</evidence>
<protein>
    <recommendedName>
        <fullName evidence="7">Endolytic murein transglycosylase</fullName>
        <ecNumber evidence="7">4.2.2.29</ecNumber>
    </recommendedName>
    <alternativeName>
        <fullName evidence="7">Peptidoglycan lytic transglycosylase</fullName>
    </alternativeName>
    <alternativeName>
        <fullName evidence="7">Peptidoglycan polymerization terminase</fullName>
    </alternativeName>
</protein>
<organism evidence="8 9">
    <name type="scientific">Aliicoccus persicus</name>
    <dbReference type="NCBI Taxonomy" id="930138"/>
    <lineage>
        <taxon>Bacteria</taxon>
        <taxon>Bacillati</taxon>
        <taxon>Bacillota</taxon>
        <taxon>Bacilli</taxon>
        <taxon>Bacillales</taxon>
        <taxon>Staphylococcaceae</taxon>
        <taxon>Aliicoccus</taxon>
    </lineage>
</organism>
<dbReference type="InterPro" id="IPR003770">
    <property type="entry name" value="MLTG-like"/>
</dbReference>
<sequence length="373" mass="42270">MSRQDDIKFSKNVSSYLSLFVIGIIVVVMVALAIFAYIYFVNQTSPVDVNDTETQTVVIEVGTERAVLADQLEDAGIISNGFFFKYFLQLNNYSDYQAGEYELSPSMDFETIAQTISTGTVYEEVLFRVTIPEGFTLEQIADTWANELPMTASEFIEQTEDEEYLMELIDDYPDMLTTEILDENVKFPLEGYLFPATYDVVEEDPSADTLIRQMLDATYNNSFSIFASSNTYTLTIDGQSEERSFHEFLTLASIIEREATSLADRSQIASVFINRMALNPSMPLQTDPTVLYALGEHRDQVLYEDLEVDDPYNTYQNTGLPPGPISNPGVESIQSTMNPSNTDYYYFLADSDGVNHFAETYEQHLENRALYID</sequence>
<feature type="transmembrane region" description="Helical" evidence="7">
    <location>
        <begin position="16"/>
        <end position="40"/>
    </location>
</feature>
<keyword evidence="9" id="KW-1185">Reference proteome</keyword>
<gene>
    <name evidence="7" type="primary">mltG</name>
    <name evidence="8" type="ORF">SAMN05192557_0508</name>
</gene>
<keyword evidence="6 7" id="KW-0961">Cell wall biogenesis/degradation</keyword>
<evidence type="ECO:0000256" key="7">
    <source>
        <dbReference type="HAMAP-Rule" id="MF_02065"/>
    </source>
</evidence>
<feature type="site" description="Important for catalytic activity" evidence="7">
    <location>
        <position position="258"/>
    </location>
</feature>
<evidence type="ECO:0000313" key="9">
    <source>
        <dbReference type="Proteomes" id="UP000243605"/>
    </source>
</evidence>
<dbReference type="AlphaFoldDB" id="A0A662Z1A2"/>
<dbReference type="EMBL" id="FOIT01000001">
    <property type="protein sequence ID" value="SEV85501.1"/>
    <property type="molecule type" value="Genomic_DNA"/>
</dbReference>
<dbReference type="GO" id="GO:0008932">
    <property type="term" value="F:lytic endotransglycosylase activity"/>
    <property type="evidence" value="ECO:0007669"/>
    <property type="project" value="UniProtKB-UniRule"/>
</dbReference>
<dbReference type="PANTHER" id="PTHR30518:SF2">
    <property type="entry name" value="ENDOLYTIC MUREIN TRANSGLYCOSYLASE"/>
    <property type="match status" value="1"/>
</dbReference>
<dbReference type="OrthoDB" id="9814591at2"/>
<evidence type="ECO:0000256" key="1">
    <source>
        <dbReference type="ARBA" id="ARBA00022475"/>
    </source>
</evidence>
<dbReference type="GO" id="GO:0005886">
    <property type="term" value="C:plasma membrane"/>
    <property type="evidence" value="ECO:0007669"/>
    <property type="project" value="UniProtKB-SubCell"/>
</dbReference>
<comment type="function">
    <text evidence="7">Functions as a peptidoglycan terminase that cleaves nascent peptidoglycan strands endolytically to terminate their elongation.</text>
</comment>
<dbReference type="GO" id="GO:0071555">
    <property type="term" value="P:cell wall organization"/>
    <property type="evidence" value="ECO:0007669"/>
    <property type="project" value="UniProtKB-KW"/>
</dbReference>